<evidence type="ECO:0000256" key="10">
    <source>
        <dbReference type="SAM" id="Phobius"/>
    </source>
</evidence>
<evidence type="ECO:0000256" key="6">
    <source>
        <dbReference type="ARBA" id="ARBA00022840"/>
    </source>
</evidence>
<keyword evidence="8 10" id="KW-0472">Membrane</keyword>
<dbReference type="Gene3D" id="3.40.50.300">
    <property type="entry name" value="P-loop containing nucleotide triphosphate hydrolases"/>
    <property type="match status" value="1"/>
</dbReference>
<organism evidence="12 13">
    <name type="scientific">Molorchus minor</name>
    <dbReference type="NCBI Taxonomy" id="1323400"/>
    <lineage>
        <taxon>Eukaryota</taxon>
        <taxon>Metazoa</taxon>
        <taxon>Ecdysozoa</taxon>
        <taxon>Arthropoda</taxon>
        <taxon>Hexapoda</taxon>
        <taxon>Insecta</taxon>
        <taxon>Pterygota</taxon>
        <taxon>Neoptera</taxon>
        <taxon>Endopterygota</taxon>
        <taxon>Coleoptera</taxon>
        <taxon>Polyphaga</taxon>
        <taxon>Cucujiformia</taxon>
        <taxon>Chrysomeloidea</taxon>
        <taxon>Cerambycidae</taxon>
        <taxon>Lamiinae</taxon>
        <taxon>Monochamini</taxon>
        <taxon>Molorchus</taxon>
    </lineage>
</organism>
<evidence type="ECO:0000256" key="9">
    <source>
        <dbReference type="ARBA" id="ARBA00039188"/>
    </source>
</evidence>
<feature type="transmembrane region" description="Helical" evidence="10">
    <location>
        <begin position="550"/>
        <end position="574"/>
    </location>
</feature>
<protein>
    <recommendedName>
        <fullName evidence="9">Protein white</fullName>
    </recommendedName>
</protein>
<dbReference type="InterPro" id="IPR013525">
    <property type="entry name" value="ABC2_TM"/>
</dbReference>
<dbReference type="Pfam" id="PF01061">
    <property type="entry name" value="ABC2_membrane"/>
    <property type="match status" value="1"/>
</dbReference>
<keyword evidence="6" id="KW-0067">ATP-binding</keyword>
<accession>A0ABQ9JSS1</accession>
<evidence type="ECO:0000256" key="1">
    <source>
        <dbReference type="ARBA" id="ARBA00004141"/>
    </source>
</evidence>
<comment type="subcellular location">
    <subcellularLocation>
        <location evidence="1">Membrane</location>
        <topology evidence="1">Multi-pass membrane protein</topology>
    </subcellularLocation>
</comment>
<dbReference type="PROSITE" id="PS50893">
    <property type="entry name" value="ABC_TRANSPORTER_2"/>
    <property type="match status" value="1"/>
</dbReference>
<sequence length="694" mass="78793">SNSHSESTSISFGTIKNPFYGTDFGPVGKNRSTRRKDNLFLEQHQRIYLNQRNSKKEIFLLWQNGCQQWSSKETHFKKVCGIAYPGELLAILGSSGAGKSTLLNALTFRPAKSLIVTGLRCVNGVPVNSRSLTSQSAYVQQDDLFIGSLTVREHLVFQALVRMDQEISYHQRMRRVDEVIAEAPQAVSKAYPAGKKKRLSFAAEVLTNPSLLFCDEPTSGLDSFMALNVVQVLKTLAQTGKTVVCTIHQPSSELYAMFDKLLLMTDGRVAFFGNARGGVRVFCWDRVYYVRSEDRNGHKIILEAPCPRNYNPADYFIQLLGIIPEREESCRQAIAMICDKFEKSDIGVKMIVESSYRVSKHSVSRGKLLWNFSIEIRMNFIYCIPIRKTGETSSPRALNFLENDIWINGHRKKSPYKASWFAQFRVVLWRSWLSIVKEPLLVKVRLFQTMMIAFILGAIYYGQINDQEGVMNINGVLFIFLTNMTFQNVFAVINVFCTELPIFLREHRNGMYRTDVYFLSKTIAETPIFVIMPIVFTSICYYLIGLNPEMPRFFLTCAILVLVANVSTSFGYMISCVSSNISMALSVGPPLIIPFLLFGASSSTSIPIYLHWLAYLSWFKYGNEALLVNQWENVTDIKCPTVNSTCPKTGHVVLETYNFSEDNFLADIIALCCLIIGFRIVAYLSLLWKAYRED</sequence>
<dbReference type="CDD" id="cd03213">
    <property type="entry name" value="ABCG_EPDR"/>
    <property type="match status" value="1"/>
</dbReference>
<dbReference type="EMBL" id="JAPWTJ010000222">
    <property type="protein sequence ID" value="KAJ8980924.1"/>
    <property type="molecule type" value="Genomic_DNA"/>
</dbReference>
<evidence type="ECO:0000256" key="3">
    <source>
        <dbReference type="ARBA" id="ARBA00022448"/>
    </source>
</evidence>
<dbReference type="Proteomes" id="UP001162164">
    <property type="component" value="Unassembled WGS sequence"/>
</dbReference>
<comment type="similarity">
    <text evidence="2">Belongs to the ABC transporter superfamily. ABCG family. Eye pigment precursor importer (TC 3.A.1.204) subfamily.</text>
</comment>
<feature type="domain" description="ABC transporter" evidence="11">
    <location>
        <begin position="49"/>
        <end position="291"/>
    </location>
</feature>
<evidence type="ECO:0000313" key="12">
    <source>
        <dbReference type="EMBL" id="KAJ8980924.1"/>
    </source>
</evidence>
<feature type="transmembrane region" description="Helical" evidence="10">
    <location>
        <begin position="595"/>
        <end position="618"/>
    </location>
</feature>
<dbReference type="Pfam" id="PF00005">
    <property type="entry name" value="ABC_tran"/>
    <property type="match status" value="1"/>
</dbReference>
<keyword evidence="4 10" id="KW-0812">Transmembrane</keyword>
<evidence type="ECO:0000256" key="4">
    <source>
        <dbReference type="ARBA" id="ARBA00022692"/>
    </source>
</evidence>
<dbReference type="SUPFAM" id="SSF52540">
    <property type="entry name" value="P-loop containing nucleoside triphosphate hydrolases"/>
    <property type="match status" value="1"/>
</dbReference>
<dbReference type="InterPro" id="IPR050352">
    <property type="entry name" value="ABCG_transporters"/>
</dbReference>
<dbReference type="InterPro" id="IPR003439">
    <property type="entry name" value="ABC_transporter-like_ATP-bd"/>
</dbReference>
<dbReference type="InterPro" id="IPR003593">
    <property type="entry name" value="AAA+_ATPase"/>
</dbReference>
<proteinExistence type="inferred from homology"/>
<evidence type="ECO:0000259" key="11">
    <source>
        <dbReference type="PROSITE" id="PS50893"/>
    </source>
</evidence>
<dbReference type="SMART" id="SM00382">
    <property type="entry name" value="AAA"/>
    <property type="match status" value="1"/>
</dbReference>
<reference evidence="12" key="1">
    <citation type="journal article" date="2023" name="Insect Mol. Biol.">
        <title>Genome sequencing provides insights into the evolution of gene families encoding plant cell wall-degrading enzymes in longhorned beetles.</title>
        <authorList>
            <person name="Shin N.R."/>
            <person name="Okamura Y."/>
            <person name="Kirsch R."/>
            <person name="Pauchet Y."/>
        </authorList>
    </citation>
    <scope>NUCLEOTIDE SEQUENCE</scope>
    <source>
        <strain evidence="12">MMC_N1</strain>
    </source>
</reference>
<keyword evidence="5" id="KW-0547">Nucleotide-binding</keyword>
<keyword evidence="7 10" id="KW-1133">Transmembrane helix</keyword>
<feature type="transmembrane region" description="Helical" evidence="10">
    <location>
        <begin position="473"/>
        <end position="497"/>
    </location>
</feature>
<evidence type="ECO:0000256" key="5">
    <source>
        <dbReference type="ARBA" id="ARBA00022741"/>
    </source>
</evidence>
<keyword evidence="3" id="KW-0813">Transport</keyword>
<dbReference type="PANTHER" id="PTHR48041">
    <property type="entry name" value="ABC TRANSPORTER G FAMILY MEMBER 28"/>
    <property type="match status" value="1"/>
</dbReference>
<dbReference type="InterPro" id="IPR027417">
    <property type="entry name" value="P-loop_NTPase"/>
</dbReference>
<evidence type="ECO:0000313" key="13">
    <source>
        <dbReference type="Proteomes" id="UP001162164"/>
    </source>
</evidence>
<evidence type="ECO:0000256" key="2">
    <source>
        <dbReference type="ARBA" id="ARBA00005814"/>
    </source>
</evidence>
<gene>
    <name evidence="12" type="ORF">NQ317_011566</name>
</gene>
<dbReference type="PANTHER" id="PTHR48041:SF129">
    <property type="entry name" value="PROTEIN WHITE"/>
    <property type="match status" value="1"/>
</dbReference>
<feature type="transmembrane region" description="Helical" evidence="10">
    <location>
        <begin position="664"/>
        <end position="688"/>
    </location>
</feature>
<comment type="caution">
    <text evidence="12">The sequence shown here is derived from an EMBL/GenBank/DDBJ whole genome shotgun (WGS) entry which is preliminary data.</text>
</comment>
<keyword evidence="13" id="KW-1185">Reference proteome</keyword>
<evidence type="ECO:0000256" key="8">
    <source>
        <dbReference type="ARBA" id="ARBA00023136"/>
    </source>
</evidence>
<feature type="transmembrane region" description="Helical" evidence="10">
    <location>
        <begin position="518"/>
        <end position="544"/>
    </location>
</feature>
<name>A0ABQ9JSS1_9CUCU</name>
<feature type="transmembrane region" description="Helical" evidence="10">
    <location>
        <begin position="440"/>
        <end position="461"/>
    </location>
</feature>
<evidence type="ECO:0000256" key="7">
    <source>
        <dbReference type="ARBA" id="ARBA00022989"/>
    </source>
</evidence>
<feature type="non-terminal residue" evidence="12">
    <location>
        <position position="1"/>
    </location>
</feature>